<keyword evidence="2" id="KW-1185">Reference proteome</keyword>
<protein>
    <submittedName>
        <fullName evidence="1">Uncharacterized protein</fullName>
    </submittedName>
</protein>
<evidence type="ECO:0000313" key="2">
    <source>
        <dbReference type="Proteomes" id="UP000467840"/>
    </source>
</evidence>
<evidence type="ECO:0000313" key="1">
    <source>
        <dbReference type="EMBL" id="KAF2325737.1"/>
    </source>
</evidence>
<comment type="caution">
    <text evidence="1">The sequence shown here is derived from an EMBL/GenBank/DDBJ whole genome shotgun (WGS) entry which is preliminary data.</text>
</comment>
<dbReference type="Proteomes" id="UP000467840">
    <property type="component" value="Chromosome 5"/>
</dbReference>
<reference evidence="1 2" key="1">
    <citation type="journal article" date="2020" name="Mol. Plant">
        <title>The Chromosome-Based Rubber Tree Genome Provides New Insights into Spurge Genome Evolution and Rubber Biosynthesis.</title>
        <authorList>
            <person name="Liu J."/>
            <person name="Shi C."/>
            <person name="Shi C.C."/>
            <person name="Li W."/>
            <person name="Zhang Q.J."/>
            <person name="Zhang Y."/>
            <person name="Li K."/>
            <person name="Lu H.F."/>
            <person name="Shi C."/>
            <person name="Zhu S.T."/>
            <person name="Xiao Z.Y."/>
            <person name="Nan H."/>
            <person name="Yue Y."/>
            <person name="Zhu X.G."/>
            <person name="Wu Y."/>
            <person name="Hong X.N."/>
            <person name="Fan G.Y."/>
            <person name="Tong Y."/>
            <person name="Zhang D."/>
            <person name="Mao C.L."/>
            <person name="Liu Y.L."/>
            <person name="Hao S.J."/>
            <person name="Liu W.Q."/>
            <person name="Lv M.Q."/>
            <person name="Zhang H.B."/>
            <person name="Liu Y."/>
            <person name="Hu-Tang G.R."/>
            <person name="Wang J.P."/>
            <person name="Wang J.H."/>
            <person name="Sun Y.H."/>
            <person name="Ni S.B."/>
            <person name="Chen W.B."/>
            <person name="Zhang X.C."/>
            <person name="Jiao Y.N."/>
            <person name="Eichler E.E."/>
            <person name="Li G.H."/>
            <person name="Liu X."/>
            <person name="Gao L.Z."/>
        </authorList>
    </citation>
    <scope>NUCLEOTIDE SEQUENCE [LARGE SCALE GENOMIC DNA]</scope>
    <source>
        <strain evidence="2">cv. GT1</strain>
        <tissue evidence="1">Leaf</tissue>
    </source>
</reference>
<dbReference type="EMBL" id="JAAGAX010000001">
    <property type="protein sequence ID" value="KAF2325737.1"/>
    <property type="molecule type" value="Genomic_DNA"/>
</dbReference>
<sequence>MVSKADVPHQQLKEEVKPKNVVVDGRNKRALKDIGNLESDRALQLKKPVTDISNVVGAGRGPMATRATTKKLVEKKHAPETVIVISSNDESEKSKTVGRRVPNGRVFEERVITLTNPDCSEQGCMWTCQKARGITGEHRYTSKSQFYLIRRWRIWCFLDCNWSNAITSGHHVLPLVLAASAVYAARCTLDTLDKNPF</sequence>
<accession>A0A6A6NKJ0</accession>
<organism evidence="1 2">
    <name type="scientific">Hevea brasiliensis</name>
    <name type="common">Para rubber tree</name>
    <name type="synonym">Siphonia brasiliensis</name>
    <dbReference type="NCBI Taxonomy" id="3981"/>
    <lineage>
        <taxon>Eukaryota</taxon>
        <taxon>Viridiplantae</taxon>
        <taxon>Streptophyta</taxon>
        <taxon>Embryophyta</taxon>
        <taxon>Tracheophyta</taxon>
        <taxon>Spermatophyta</taxon>
        <taxon>Magnoliopsida</taxon>
        <taxon>eudicotyledons</taxon>
        <taxon>Gunneridae</taxon>
        <taxon>Pentapetalae</taxon>
        <taxon>rosids</taxon>
        <taxon>fabids</taxon>
        <taxon>Malpighiales</taxon>
        <taxon>Euphorbiaceae</taxon>
        <taxon>Crotonoideae</taxon>
        <taxon>Micrandreae</taxon>
        <taxon>Hevea</taxon>
    </lineage>
</organism>
<proteinExistence type="predicted"/>
<gene>
    <name evidence="1" type="ORF">GH714_034593</name>
</gene>
<dbReference type="AlphaFoldDB" id="A0A6A6NKJ0"/>
<name>A0A6A6NKJ0_HEVBR</name>